<gene>
    <name evidence="1" type="ORF">FJR45_00350</name>
</gene>
<protein>
    <submittedName>
        <fullName evidence="1">VRR-NUC domain-containing protein</fullName>
    </submittedName>
</protein>
<reference evidence="1 2" key="1">
    <citation type="submission" date="2019-06" db="EMBL/GenBank/DDBJ databases">
        <title>Sulfurimonas gotlandica sp. nov., a chemoautotrophic and psychrotolerant epsilonproteobacterium isolated from a pelagic redoxcline, and an emended description of the genus Sulfurimonas.</title>
        <authorList>
            <person name="Wang S."/>
            <person name="Jiang L."/>
            <person name="Shao Z."/>
        </authorList>
    </citation>
    <scope>NUCLEOTIDE SEQUENCE [LARGE SCALE GENOMIC DNA]</scope>
    <source>
        <strain evidence="1 2">S2-6</strain>
    </source>
</reference>
<organism evidence="1 2">
    <name type="scientific">Sulfurimonas sediminis</name>
    <dbReference type="NCBI Taxonomy" id="2590020"/>
    <lineage>
        <taxon>Bacteria</taxon>
        <taxon>Pseudomonadati</taxon>
        <taxon>Campylobacterota</taxon>
        <taxon>Epsilonproteobacteria</taxon>
        <taxon>Campylobacterales</taxon>
        <taxon>Sulfurimonadaceae</taxon>
        <taxon>Sulfurimonas</taxon>
    </lineage>
</organism>
<dbReference type="Proteomes" id="UP000593719">
    <property type="component" value="Chromosome"/>
</dbReference>
<dbReference type="AlphaFoldDB" id="A0A7M1AYV3"/>
<dbReference type="KEGG" id="ssei:FJR45_00350"/>
<dbReference type="EMBL" id="CP041235">
    <property type="protein sequence ID" value="QOP42486.1"/>
    <property type="molecule type" value="Genomic_DNA"/>
</dbReference>
<accession>A0A7M1AYV3</accession>
<dbReference type="RefSeq" id="WP_193150847.1">
    <property type="nucleotide sequence ID" value="NZ_CP041235.1"/>
</dbReference>
<dbReference type="InterPro" id="IPR011856">
    <property type="entry name" value="tRNA_endonuc-like_dom_sf"/>
</dbReference>
<name>A0A7M1AYV3_9BACT</name>
<dbReference type="Gene3D" id="3.40.1350.10">
    <property type="match status" value="1"/>
</dbReference>
<dbReference type="GO" id="GO:0003676">
    <property type="term" value="F:nucleic acid binding"/>
    <property type="evidence" value="ECO:0007669"/>
    <property type="project" value="InterPro"/>
</dbReference>
<evidence type="ECO:0000313" key="2">
    <source>
        <dbReference type="Proteomes" id="UP000593719"/>
    </source>
</evidence>
<proteinExistence type="predicted"/>
<evidence type="ECO:0000313" key="1">
    <source>
        <dbReference type="EMBL" id="QOP42486.1"/>
    </source>
</evidence>
<keyword evidence="2" id="KW-1185">Reference proteome</keyword>
<sequence length="124" mass="14323">MRQIESQHQRALFEWIRTKQARDKRYSKIFAIPNGGKRDMKTAVNLKREGVLSGVWDIFVPIPSKGLCGLWIEMKAGKNKLTDNQKQFRDGLEYCYGFAVCYTWTEAKEIIEKWLKKGSGSFGA</sequence>